<dbReference type="PANTHER" id="PTHR13158">
    <property type="match status" value="1"/>
</dbReference>
<sequence length="131" mass="14053">MIESDKKQKAAVREILARLEEANIISQVVTRQSLRAAVPWADLVVSAGGDGTYLTAAAAVADKTPVIGINTDPVGSVPVLYANVFCENFCSSEKVELESKMPKKGSEGHLCIGGKNPPHDLFKRIVDGKFQ</sequence>
<name>A0A3P7KY73_STRVU</name>
<dbReference type="EC" id="2.7.1.23" evidence="2"/>
<dbReference type="EMBL" id="UYYB01023544">
    <property type="protein sequence ID" value="VDM72078.1"/>
    <property type="molecule type" value="Genomic_DNA"/>
</dbReference>
<gene>
    <name evidence="3" type="ORF">SVUK_LOCUS7076</name>
</gene>
<dbReference type="GO" id="GO:0003951">
    <property type="term" value="F:NAD+ kinase activity"/>
    <property type="evidence" value="ECO:0007669"/>
    <property type="project" value="UniProtKB-EC"/>
</dbReference>
<evidence type="ECO:0000313" key="3">
    <source>
        <dbReference type="EMBL" id="VDM72078.1"/>
    </source>
</evidence>
<dbReference type="AlphaFoldDB" id="A0A3P7KY73"/>
<dbReference type="InterPro" id="IPR017438">
    <property type="entry name" value="ATP-NAD_kinase_N"/>
</dbReference>
<evidence type="ECO:0000256" key="2">
    <source>
        <dbReference type="ARBA" id="ARBA00012120"/>
    </source>
</evidence>
<proteinExistence type="inferred from homology"/>
<organism evidence="3 4">
    <name type="scientific">Strongylus vulgaris</name>
    <name type="common">Blood worm</name>
    <dbReference type="NCBI Taxonomy" id="40348"/>
    <lineage>
        <taxon>Eukaryota</taxon>
        <taxon>Metazoa</taxon>
        <taxon>Ecdysozoa</taxon>
        <taxon>Nematoda</taxon>
        <taxon>Chromadorea</taxon>
        <taxon>Rhabditida</taxon>
        <taxon>Rhabditina</taxon>
        <taxon>Rhabditomorpha</taxon>
        <taxon>Strongyloidea</taxon>
        <taxon>Strongylidae</taxon>
        <taxon>Strongylus</taxon>
    </lineage>
</organism>
<dbReference type="Proteomes" id="UP000270094">
    <property type="component" value="Unassembled WGS sequence"/>
</dbReference>
<keyword evidence="4" id="KW-1185">Reference proteome</keyword>
<accession>A0A3P7KY73</accession>
<dbReference type="Pfam" id="PF01513">
    <property type="entry name" value="NAD_kinase"/>
    <property type="match status" value="1"/>
</dbReference>
<dbReference type="PANTHER" id="PTHR13158:SF4">
    <property type="entry name" value="NAD(+) KINASE"/>
    <property type="match status" value="1"/>
</dbReference>
<comment type="similarity">
    <text evidence="1">Belongs to the NAD kinase family.</text>
</comment>
<dbReference type="OrthoDB" id="5876211at2759"/>
<dbReference type="GO" id="GO:0005739">
    <property type="term" value="C:mitochondrion"/>
    <property type="evidence" value="ECO:0007669"/>
    <property type="project" value="TreeGrafter"/>
</dbReference>
<evidence type="ECO:0000313" key="4">
    <source>
        <dbReference type="Proteomes" id="UP000270094"/>
    </source>
</evidence>
<evidence type="ECO:0000256" key="1">
    <source>
        <dbReference type="ARBA" id="ARBA00010995"/>
    </source>
</evidence>
<dbReference type="Gene3D" id="3.40.50.10330">
    <property type="entry name" value="Probable inorganic polyphosphate/atp-NAD kinase, domain 1"/>
    <property type="match status" value="1"/>
</dbReference>
<dbReference type="SUPFAM" id="SSF111331">
    <property type="entry name" value="NAD kinase/diacylglycerol kinase-like"/>
    <property type="match status" value="1"/>
</dbReference>
<dbReference type="InterPro" id="IPR016064">
    <property type="entry name" value="NAD/diacylglycerol_kinase_sf"/>
</dbReference>
<protein>
    <recommendedName>
        <fullName evidence="2">NAD(+) kinase</fullName>
        <ecNumber evidence="2">2.7.1.23</ecNumber>
    </recommendedName>
</protein>
<dbReference type="InterPro" id="IPR002504">
    <property type="entry name" value="NADK"/>
</dbReference>
<dbReference type="GO" id="GO:0019674">
    <property type="term" value="P:NAD+ metabolic process"/>
    <property type="evidence" value="ECO:0007669"/>
    <property type="project" value="TreeGrafter"/>
</dbReference>
<dbReference type="GO" id="GO:0006741">
    <property type="term" value="P:NADP+ biosynthetic process"/>
    <property type="evidence" value="ECO:0007669"/>
    <property type="project" value="InterPro"/>
</dbReference>
<reference evidence="3 4" key="1">
    <citation type="submission" date="2018-11" db="EMBL/GenBank/DDBJ databases">
        <authorList>
            <consortium name="Pathogen Informatics"/>
        </authorList>
    </citation>
    <scope>NUCLEOTIDE SEQUENCE [LARGE SCALE GENOMIC DNA]</scope>
</reference>